<sequence>LDPTTLTTPHDRGRKPPTLVQHNRPAWGMNGHGGQTLNQMNPEELNRMFLPRKNIQRTNSSSSLSSNASNSSTSTVLGPNTQQPSQSNAVNGGASMSAAGDLSSWPNATGARKRPQGKAPWPSSKPEGQSDFSAARLSARPQMMPGSANGGPVGGGLNGSSSMHSPSPILQSQGQMANQSGMPRPMTEGAPSGGQPVLYLLSLNGTFERKTISVPFSPDTLRIGRQTNAKTVPTPINGFFDSKVLSRQHAEIWADRQGKIWIRDVKSSNGTFVNGTRLSQENRESEPHELQTGDHLELGIDIVSEDQKTVVHHKVAAKVEHSGFLNASNNLLDMNFGDLDPANGSMMMQPVGGMPYRGRNGSQASMANNGRMMPAGGMMAAPPNGMAHQRGGFFFSPISTEQIVKRLQSEMRTARLQTQDLGRTNQFISTLLSHDDIKDMDRLEPAEPPKPQMSNGAINAMPFLRNDNKARFSDPPAPPPQQPLPEKPDVPSLKRGTTEKPKVPTPNSGASPIRQDGNVSQILQLTEALNGARKEIESQTSRMRDLEEMLQHERQARELAEELARRLEDAAAAKVNGASVKPEENQSTLEQAFEPPVENSSSPDVEMTTGESDVKSLPPQVDAMEASATHLHTQLETMVSEIKDLKQQLETYKQRAEVAEMERDADRQSLAEMALQIRKDAEAREALVREKSRSRSNSQELHKFETGSVASDESTLIRTPSTSSSGGQATPGGPSDPPTLSRASTITPSTSSTGGLSRDQVLAHGLPYTSMIGVVLLGMGLMAYINGWQPQPSRLER</sequence>
<feature type="compositionally biased region" description="Low complexity" evidence="2">
    <location>
        <begin position="58"/>
        <end position="75"/>
    </location>
</feature>
<reference evidence="5 6" key="1">
    <citation type="submission" date="2023-01" db="EMBL/GenBank/DDBJ databases">
        <title>Analysis of 21 Apiospora genomes using comparative genomics revels a genus with tremendous synthesis potential of carbohydrate active enzymes and secondary metabolites.</title>
        <authorList>
            <person name="Sorensen T."/>
        </authorList>
    </citation>
    <scope>NUCLEOTIDE SEQUENCE [LARGE SCALE GENOMIC DNA]</scope>
    <source>
        <strain evidence="5 6">CBS 114990</strain>
    </source>
</reference>
<evidence type="ECO:0000313" key="5">
    <source>
        <dbReference type="EMBL" id="KAK8074990.1"/>
    </source>
</evidence>
<feature type="region of interest" description="Disordered" evidence="2">
    <location>
        <begin position="1"/>
        <end position="39"/>
    </location>
</feature>
<keyword evidence="3" id="KW-0472">Membrane</keyword>
<dbReference type="InterPro" id="IPR008984">
    <property type="entry name" value="SMAD_FHA_dom_sf"/>
</dbReference>
<proteinExistence type="predicted"/>
<gene>
    <name evidence="5" type="ORF">PG997_009653</name>
</gene>
<feature type="region of interest" description="Disordered" evidence="2">
    <location>
        <begin position="438"/>
        <end position="518"/>
    </location>
</feature>
<dbReference type="Proteomes" id="UP001433268">
    <property type="component" value="Unassembled WGS sequence"/>
</dbReference>
<keyword evidence="3" id="KW-0812">Transmembrane</keyword>
<feature type="compositionally biased region" description="Basic and acidic residues" evidence="2">
    <location>
        <begin position="438"/>
        <end position="447"/>
    </location>
</feature>
<feature type="region of interest" description="Disordered" evidence="2">
    <location>
        <begin position="574"/>
        <end position="617"/>
    </location>
</feature>
<evidence type="ECO:0000256" key="1">
    <source>
        <dbReference type="SAM" id="Coils"/>
    </source>
</evidence>
<keyword evidence="6" id="KW-1185">Reference proteome</keyword>
<dbReference type="EMBL" id="JAQQWN010000007">
    <property type="protein sequence ID" value="KAK8074990.1"/>
    <property type="molecule type" value="Genomic_DNA"/>
</dbReference>
<dbReference type="RefSeq" id="XP_066665930.1">
    <property type="nucleotide sequence ID" value="XM_066813968.1"/>
</dbReference>
<dbReference type="CDD" id="cd22679">
    <property type="entry name" value="FHA_SLMAP"/>
    <property type="match status" value="1"/>
</dbReference>
<feature type="compositionally biased region" description="Low complexity" evidence="2">
    <location>
        <begin position="744"/>
        <end position="753"/>
    </location>
</feature>
<feature type="coiled-coil region" evidence="1">
    <location>
        <begin position="635"/>
        <end position="662"/>
    </location>
</feature>
<feature type="domain" description="FHA" evidence="4">
    <location>
        <begin position="221"/>
        <end position="278"/>
    </location>
</feature>
<protein>
    <recommendedName>
        <fullName evidence="4">FHA domain-containing protein</fullName>
    </recommendedName>
</protein>
<feature type="region of interest" description="Disordered" evidence="2">
    <location>
        <begin position="688"/>
        <end position="757"/>
    </location>
</feature>
<feature type="non-terminal residue" evidence="5">
    <location>
        <position position="1"/>
    </location>
</feature>
<feature type="region of interest" description="Disordered" evidence="2">
    <location>
        <begin position="57"/>
        <end position="193"/>
    </location>
</feature>
<dbReference type="InterPro" id="IPR051176">
    <property type="entry name" value="Cent_Immune-Sig_Mod"/>
</dbReference>
<feature type="compositionally biased region" description="Gly residues" evidence="2">
    <location>
        <begin position="148"/>
        <end position="158"/>
    </location>
</feature>
<dbReference type="Gene3D" id="2.60.200.20">
    <property type="match status" value="1"/>
</dbReference>
<dbReference type="GeneID" id="92047028"/>
<organism evidence="5 6">
    <name type="scientific">Apiospora hydei</name>
    <dbReference type="NCBI Taxonomy" id="1337664"/>
    <lineage>
        <taxon>Eukaryota</taxon>
        <taxon>Fungi</taxon>
        <taxon>Dikarya</taxon>
        <taxon>Ascomycota</taxon>
        <taxon>Pezizomycotina</taxon>
        <taxon>Sordariomycetes</taxon>
        <taxon>Xylariomycetidae</taxon>
        <taxon>Amphisphaeriales</taxon>
        <taxon>Apiosporaceae</taxon>
        <taxon>Apiospora</taxon>
    </lineage>
</organism>
<evidence type="ECO:0000313" key="6">
    <source>
        <dbReference type="Proteomes" id="UP001433268"/>
    </source>
</evidence>
<comment type="caution">
    <text evidence="5">The sequence shown here is derived from an EMBL/GenBank/DDBJ whole genome shotgun (WGS) entry which is preliminary data.</text>
</comment>
<dbReference type="InterPro" id="IPR000253">
    <property type="entry name" value="FHA_dom"/>
</dbReference>
<feature type="compositionally biased region" description="Polar residues" evidence="2">
    <location>
        <begin position="163"/>
        <end position="181"/>
    </location>
</feature>
<feature type="compositionally biased region" description="Pro residues" evidence="2">
    <location>
        <begin position="475"/>
        <end position="485"/>
    </location>
</feature>
<dbReference type="PANTHER" id="PTHR15715">
    <property type="entry name" value="CENTROSOMAL PROTEIN OF 170 KDA"/>
    <property type="match status" value="1"/>
</dbReference>
<dbReference type="Pfam" id="PF00498">
    <property type="entry name" value="FHA"/>
    <property type="match status" value="1"/>
</dbReference>
<feature type="compositionally biased region" description="Polar residues" evidence="2">
    <location>
        <begin position="708"/>
        <end position="728"/>
    </location>
</feature>
<evidence type="ECO:0000256" key="2">
    <source>
        <dbReference type="SAM" id="MobiDB-lite"/>
    </source>
</evidence>
<dbReference type="PROSITE" id="PS50006">
    <property type="entry name" value="FHA_DOMAIN"/>
    <property type="match status" value="1"/>
</dbReference>
<accession>A0ABR1VXU2</accession>
<evidence type="ECO:0000256" key="3">
    <source>
        <dbReference type="SAM" id="Phobius"/>
    </source>
</evidence>
<dbReference type="PANTHER" id="PTHR15715:SF46">
    <property type="entry name" value="TO VACUOLE TARGETING VPS64, PUTATIVE (AFU_ORTHOLOGUE AFUA_2G02420)-RELATED"/>
    <property type="match status" value="1"/>
</dbReference>
<name>A0ABR1VXU2_9PEZI</name>
<feature type="coiled-coil region" evidence="1">
    <location>
        <begin position="522"/>
        <end position="573"/>
    </location>
</feature>
<keyword evidence="1" id="KW-0175">Coiled coil</keyword>
<evidence type="ECO:0000259" key="4">
    <source>
        <dbReference type="PROSITE" id="PS50006"/>
    </source>
</evidence>
<feature type="transmembrane region" description="Helical" evidence="3">
    <location>
        <begin position="766"/>
        <end position="787"/>
    </location>
</feature>
<dbReference type="SMART" id="SM00240">
    <property type="entry name" value="FHA"/>
    <property type="match status" value="1"/>
</dbReference>
<dbReference type="SUPFAM" id="SSF49879">
    <property type="entry name" value="SMAD/FHA domain"/>
    <property type="match status" value="1"/>
</dbReference>
<keyword evidence="3" id="KW-1133">Transmembrane helix</keyword>
<feature type="compositionally biased region" description="Polar residues" evidence="2">
    <location>
        <begin position="76"/>
        <end position="90"/>
    </location>
</feature>